<comment type="function">
    <text evidence="1">Probable oxidoreductase that may play a role as regulator of mitochondrial function.</text>
</comment>
<evidence type="ECO:0000256" key="2">
    <source>
        <dbReference type="ARBA" id="ARBA00038825"/>
    </source>
</evidence>
<comment type="subunit">
    <text evidence="2">Interacts with COX5B; this interaction may contribute to localize PYROXD2 to the inner face of the inner mitochondrial membrane.</text>
</comment>
<evidence type="ECO:0000313" key="6">
    <source>
        <dbReference type="Proteomes" id="UP000219329"/>
    </source>
</evidence>
<sequence length="520" mass="57040">MPSYDTIIIGAGHNGMVCACYLARRGQKVLLLEAANEIGGLAAKREFFPEFQVSVAHSISHFSAKVIKELNLESHGFINPSLALPTVGLNRNGEHVVLAHDEGGAASLSGVSEKDLASFKNYQTLMYRYAAMLKPFWETVLPRIGVGGIAKAMTYAKLGLKLRLLGKSDMREFMRIAMLPARDLMDEYFDNDLLKALLSWDALIGSKMAPRSPNGPVVSLLYRMGGDFEGAHYLPENGIESLIYSLRSVAEASGVEIRTNAPVEKILIQGNESGLKVEGVKMPDGEIITATRVVSSADPHRTFVDLVGVENLEIQFANRIRRLRSEGYVAKLHLALHGEPKFTGLAGPEGRMIIAPSMDTIEFAYDDAKYGEFSRQPVMEVLVPTRYQSGLAPPGKHVISAHVMYVPKKLKSKWCVDAREEIKNKTIDLLSQYSPGLQDLIVHAEFLTPEDIESNFRVTGGNWHHADHVIDQMFMMRPTYEAAQYSTPVPGLFLCGAGCHPGGDLTGAAGHNAAHEILKP</sequence>
<accession>A0A2A5W8T3</accession>
<protein>
    <recommendedName>
        <fullName evidence="3">Pyridine nucleotide-disulfide oxidoreductase domain-containing protein 2</fullName>
    </recommendedName>
</protein>
<dbReference type="InterPro" id="IPR002937">
    <property type="entry name" value="Amino_oxidase"/>
</dbReference>
<gene>
    <name evidence="5" type="ORF">CNF02_11655</name>
</gene>
<dbReference type="InterPro" id="IPR036188">
    <property type="entry name" value="FAD/NAD-bd_sf"/>
</dbReference>
<evidence type="ECO:0000256" key="1">
    <source>
        <dbReference type="ARBA" id="ARBA00037217"/>
    </source>
</evidence>
<proteinExistence type="predicted"/>
<feature type="domain" description="Amine oxidase" evidence="4">
    <location>
        <begin position="15"/>
        <end position="517"/>
    </location>
</feature>
<name>A0A2A5W8T3_9GAMM</name>
<reference evidence="5 6" key="1">
    <citation type="submission" date="2017-08" db="EMBL/GenBank/DDBJ databases">
        <title>Fine stratification of microbial communities through a metagenomic profile of the photic zone.</title>
        <authorList>
            <person name="Haro-Moreno J.M."/>
            <person name="Lopez-Perez M."/>
            <person name="De La Torre J."/>
            <person name="Picazo A."/>
            <person name="Camacho A."/>
            <person name="Rodriguez-Valera F."/>
        </authorList>
    </citation>
    <scope>NUCLEOTIDE SEQUENCE [LARGE SCALE GENOMIC DNA]</scope>
    <source>
        <strain evidence="5">MED-G28</strain>
    </source>
</reference>
<comment type="caution">
    <text evidence="5">The sequence shown here is derived from an EMBL/GenBank/DDBJ whole genome shotgun (WGS) entry which is preliminary data.</text>
</comment>
<dbReference type="SUPFAM" id="SSF51905">
    <property type="entry name" value="FAD/NAD(P)-binding domain"/>
    <property type="match status" value="1"/>
</dbReference>
<dbReference type="AlphaFoldDB" id="A0A2A5W8T3"/>
<evidence type="ECO:0000259" key="4">
    <source>
        <dbReference type="Pfam" id="PF01593"/>
    </source>
</evidence>
<dbReference type="Gene3D" id="3.50.50.60">
    <property type="entry name" value="FAD/NAD(P)-binding domain"/>
    <property type="match status" value="2"/>
</dbReference>
<dbReference type="Pfam" id="PF01593">
    <property type="entry name" value="Amino_oxidase"/>
    <property type="match status" value="1"/>
</dbReference>
<dbReference type="PANTHER" id="PTHR10668">
    <property type="entry name" value="PHYTOENE DEHYDROGENASE"/>
    <property type="match status" value="1"/>
</dbReference>
<evidence type="ECO:0000313" key="5">
    <source>
        <dbReference type="EMBL" id="PDH32566.1"/>
    </source>
</evidence>
<dbReference type="EMBL" id="NTJZ01000015">
    <property type="protein sequence ID" value="PDH32566.1"/>
    <property type="molecule type" value="Genomic_DNA"/>
</dbReference>
<dbReference type="GO" id="GO:0016491">
    <property type="term" value="F:oxidoreductase activity"/>
    <property type="evidence" value="ECO:0007669"/>
    <property type="project" value="InterPro"/>
</dbReference>
<organism evidence="5 6">
    <name type="scientific">OM182 bacterium MED-G28</name>
    <dbReference type="NCBI Taxonomy" id="1986256"/>
    <lineage>
        <taxon>Bacteria</taxon>
        <taxon>Pseudomonadati</taxon>
        <taxon>Pseudomonadota</taxon>
        <taxon>Gammaproteobacteria</taxon>
        <taxon>OMG group</taxon>
        <taxon>OM182 clade</taxon>
    </lineage>
</organism>
<evidence type="ECO:0000256" key="3">
    <source>
        <dbReference type="ARBA" id="ARBA00040298"/>
    </source>
</evidence>
<dbReference type="PANTHER" id="PTHR10668:SF103">
    <property type="entry name" value="PYRIDINE NUCLEOTIDE-DISULFIDE OXIDOREDUCTASE DOMAIN-CONTAINING PROTEIN 2"/>
    <property type="match status" value="1"/>
</dbReference>
<dbReference type="Proteomes" id="UP000219329">
    <property type="component" value="Unassembled WGS sequence"/>
</dbReference>